<evidence type="ECO:0000259" key="12">
    <source>
        <dbReference type="Pfam" id="PF00694"/>
    </source>
</evidence>
<evidence type="ECO:0000259" key="11">
    <source>
        <dbReference type="Pfam" id="PF00330"/>
    </source>
</evidence>
<keyword evidence="7 10" id="KW-0411">Iron-sulfur</keyword>
<keyword evidence="4 10" id="KW-0004">4Fe-4S</keyword>
<dbReference type="InterPro" id="IPR000573">
    <property type="entry name" value="AconitaseA/IPMdHydase_ssu_swvl"/>
</dbReference>
<dbReference type="InterPro" id="IPR015931">
    <property type="entry name" value="Acnase/IPM_dHydase_lsu_aba_1/3"/>
</dbReference>
<dbReference type="SUPFAM" id="SSF52016">
    <property type="entry name" value="LeuD/IlvD-like"/>
    <property type="match status" value="1"/>
</dbReference>
<evidence type="ECO:0000256" key="8">
    <source>
        <dbReference type="ARBA" id="ARBA00023239"/>
    </source>
</evidence>
<comment type="caution">
    <text evidence="13">The sequence shown here is derived from an EMBL/GenBank/DDBJ whole genome shotgun (WGS) entry which is preliminary data.</text>
</comment>
<comment type="function">
    <text evidence="10">Catalyzes the isomerization of citrate to isocitrate via cis-aconitate.</text>
</comment>
<dbReference type="EC" id="4.2.1.3" evidence="10"/>
<dbReference type="Pfam" id="PF00694">
    <property type="entry name" value="Aconitase_C"/>
    <property type="match status" value="1"/>
</dbReference>
<dbReference type="AlphaFoldDB" id="A0A931H3Y2"/>
<sequence>MLEQLAVAGTGYDYYSLKAAQADLGLAGIERLPKTLKLVLENQLRLRAEGLASDETIAAIAAWLDRRESPQEIGFRFGRVLMPDSSGVPLLGDLAAMREALASLGGDPARLNPTVPVDLVVDHSGMVEFWGEEAAAAKNLALEMRRNQERYEFIRWGAGAFDNLRVIPPGSGICHQVNIESLATVVTTREVNGRLVAFPDSVLGMDSHTPMVNALGVLGWGVGGIEGGNAALGEPIPMLMPQVIGVKLSGHLRPGITATDLVLTLTQLLRTEDLVGKFVEYFGEGVAKLSTPHRATVANMTPEIGSTVGFFPVDEETLRYLRETGRAPGHVALVEMYCKAQGLWGGEGAPESDYTRVIEFDLRTVERSVAGPSRPQDRMPLSQVPAALRRSLPGGRKESPTLQDGDVVIAAITSCTNTANPSAMVAAGLLARNAVRAGLRTREWVKTSLSPGSLAVADYLNASGLQEFLDRLGFHAAGFGCMTCMGNSGPLPVRTMEAIDTYGVTAAAVLSGNRNFEGRVHPAVRANFLASPPLVVAYALAGTVSRDIEGEPLGEGAHGKPVYLRDIWPPDGEVAQVVAACVKPAVFTQRYAAIEASGADWRAARETGRLLFPWREASTFIRKPPFFAQLQAQARAPSDIRGARILAMFGDMVTTDHISPVAEIPLNTAAARYLQSQGVLPRDFVSYAARRLNHDVMVRGTFGNVRIRNELVPGTEGGVTRHAPGGELLPVHEAADRYRAEGVPLIVVAGALYGAGSSRDWAAKGVRLLGVRAVIAESFERIHRSNLVGMGVLPLELPAHVTRETLQLNGMETIDLQGIATMEAPGQAIRCTITHAGGRRRSLQLRARIDTQRELEYFRNGGLLEKVIRDRLQSQ</sequence>
<dbReference type="PRINTS" id="PR00415">
    <property type="entry name" value="ACONITASE"/>
</dbReference>
<dbReference type="Gene3D" id="3.30.499.10">
    <property type="entry name" value="Aconitase, domain 3"/>
    <property type="match status" value="2"/>
</dbReference>
<dbReference type="PROSITE" id="PS00450">
    <property type="entry name" value="ACONITASE_1"/>
    <property type="match status" value="1"/>
</dbReference>
<evidence type="ECO:0000256" key="6">
    <source>
        <dbReference type="ARBA" id="ARBA00023004"/>
    </source>
</evidence>
<evidence type="ECO:0000256" key="7">
    <source>
        <dbReference type="ARBA" id="ARBA00023014"/>
    </source>
</evidence>
<dbReference type="PANTHER" id="PTHR11670">
    <property type="entry name" value="ACONITASE/IRON-RESPONSIVE ELEMENT FAMILY MEMBER"/>
    <property type="match status" value="1"/>
</dbReference>
<proteinExistence type="inferred from homology"/>
<evidence type="ECO:0000256" key="1">
    <source>
        <dbReference type="ARBA" id="ARBA00001966"/>
    </source>
</evidence>
<name>A0A931H3Y2_9BURK</name>
<dbReference type="GO" id="GO:0003994">
    <property type="term" value="F:aconitate hydratase activity"/>
    <property type="evidence" value="ECO:0007669"/>
    <property type="project" value="UniProtKB-EC"/>
</dbReference>
<dbReference type="NCBIfam" id="NF006757">
    <property type="entry name" value="PRK09277.1"/>
    <property type="match status" value="1"/>
</dbReference>
<dbReference type="FunFam" id="3.20.19.10:FF:000001">
    <property type="entry name" value="Aconitate hydratase"/>
    <property type="match status" value="1"/>
</dbReference>
<comment type="similarity">
    <text evidence="3 10">Belongs to the aconitase/IPM isomerase family.</text>
</comment>
<organism evidence="13 14">
    <name type="scientific">Caenimonas aquaedulcis</name>
    <dbReference type="NCBI Taxonomy" id="2793270"/>
    <lineage>
        <taxon>Bacteria</taxon>
        <taxon>Pseudomonadati</taxon>
        <taxon>Pseudomonadota</taxon>
        <taxon>Betaproteobacteria</taxon>
        <taxon>Burkholderiales</taxon>
        <taxon>Comamonadaceae</taxon>
        <taxon>Caenimonas</taxon>
    </lineage>
</organism>
<dbReference type="EMBL" id="JADWYS010000001">
    <property type="protein sequence ID" value="MBG9388072.1"/>
    <property type="molecule type" value="Genomic_DNA"/>
</dbReference>
<dbReference type="InterPro" id="IPR001030">
    <property type="entry name" value="Acoase/IPM_deHydtase_lsu_aba"/>
</dbReference>
<keyword evidence="8 10" id="KW-0456">Lyase</keyword>
<evidence type="ECO:0000256" key="4">
    <source>
        <dbReference type="ARBA" id="ARBA00022485"/>
    </source>
</evidence>
<evidence type="ECO:0000256" key="5">
    <source>
        <dbReference type="ARBA" id="ARBA00022723"/>
    </source>
</evidence>
<dbReference type="NCBIfam" id="NF009520">
    <property type="entry name" value="PRK12881.1"/>
    <property type="match status" value="1"/>
</dbReference>
<dbReference type="GO" id="GO:0051539">
    <property type="term" value="F:4 iron, 4 sulfur cluster binding"/>
    <property type="evidence" value="ECO:0007669"/>
    <property type="project" value="UniProtKB-KW"/>
</dbReference>
<reference evidence="13" key="1">
    <citation type="submission" date="2020-11" db="EMBL/GenBank/DDBJ databases">
        <title>Bacterial whole genome sequence for Caenimonas sp. DR4.4.</title>
        <authorList>
            <person name="Le V."/>
            <person name="Ko S.-R."/>
            <person name="Ahn C.-Y."/>
            <person name="Oh H.-M."/>
        </authorList>
    </citation>
    <scope>NUCLEOTIDE SEQUENCE</scope>
    <source>
        <strain evidence="13">DR4.4</strain>
    </source>
</reference>
<dbReference type="RefSeq" id="WP_196985951.1">
    <property type="nucleotide sequence ID" value="NZ_JADWYS010000001.1"/>
</dbReference>
<dbReference type="InterPro" id="IPR036008">
    <property type="entry name" value="Aconitase_4Fe-4S_dom"/>
</dbReference>
<dbReference type="InterPro" id="IPR015928">
    <property type="entry name" value="Aconitase/3IPM_dehydase_swvl"/>
</dbReference>
<dbReference type="NCBIfam" id="TIGR01341">
    <property type="entry name" value="aconitase_1"/>
    <property type="match status" value="1"/>
</dbReference>
<comment type="cofactor">
    <cofactor evidence="1">
        <name>[4Fe-4S] cluster</name>
        <dbReference type="ChEBI" id="CHEBI:49883"/>
    </cofactor>
</comment>
<feature type="domain" description="Aconitase A/isopropylmalate dehydratase small subunit swivel" evidence="12">
    <location>
        <begin position="671"/>
        <end position="799"/>
    </location>
</feature>
<keyword evidence="6 10" id="KW-0408">Iron</keyword>
<feature type="domain" description="Aconitase/3-isopropylmalate dehydratase large subunit alpha/beta/alpha" evidence="11">
    <location>
        <begin position="71"/>
        <end position="542"/>
    </location>
</feature>
<evidence type="ECO:0000313" key="13">
    <source>
        <dbReference type="EMBL" id="MBG9388072.1"/>
    </source>
</evidence>
<dbReference type="InterPro" id="IPR018136">
    <property type="entry name" value="Aconitase_4Fe-4S_BS"/>
</dbReference>
<evidence type="ECO:0000256" key="10">
    <source>
        <dbReference type="RuleBase" id="RU361275"/>
    </source>
</evidence>
<dbReference type="Gene3D" id="6.10.190.10">
    <property type="match status" value="1"/>
</dbReference>
<comment type="pathway">
    <text evidence="2">Carbohydrate metabolism; tricarboxylic acid cycle; isocitrate from oxaloacetate: step 2/2.</text>
</comment>
<evidence type="ECO:0000313" key="14">
    <source>
        <dbReference type="Proteomes" id="UP000651050"/>
    </source>
</evidence>
<evidence type="ECO:0000256" key="2">
    <source>
        <dbReference type="ARBA" id="ARBA00004717"/>
    </source>
</evidence>
<dbReference type="InterPro" id="IPR006249">
    <property type="entry name" value="Aconitase/IRP2"/>
</dbReference>
<dbReference type="Gene3D" id="3.20.19.10">
    <property type="entry name" value="Aconitase, domain 4"/>
    <property type="match status" value="1"/>
</dbReference>
<keyword evidence="5" id="KW-0479">Metal-binding</keyword>
<dbReference type="SUPFAM" id="SSF53732">
    <property type="entry name" value="Aconitase iron-sulfur domain"/>
    <property type="match status" value="1"/>
</dbReference>
<dbReference type="Proteomes" id="UP000651050">
    <property type="component" value="Unassembled WGS sequence"/>
</dbReference>
<protein>
    <recommendedName>
        <fullName evidence="10">Aconitate hydratase</fullName>
        <shortName evidence="10">Aconitase</shortName>
        <ecNumber evidence="10">4.2.1.3</ecNumber>
    </recommendedName>
</protein>
<accession>A0A931H3Y2</accession>
<dbReference type="GO" id="GO:0046872">
    <property type="term" value="F:metal ion binding"/>
    <property type="evidence" value="ECO:0007669"/>
    <property type="project" value="UniProtKB-KW"/>
</dbReference>
<gene>
    <name evidence="13" type="primary">acnA</name>
    <name evidence="13" type="ORF">I5803_08575</name>
</gene>
<keyword evidence="14" id="KW-1185">Reference proteome</keyword>
<comment type="catalytic activity">
    <reaction evidence="9 10">
        <text>citrate = D-threo-isocitrate</text>
        <dbReference type="Rhea" id="RHEA:10336"/>
        <dbReference type="ChEBI" id="CHEBI:15562"/>
        <dbReference type="ChEBI" id="CHEBI:16947"/>
        <dbReference type="EC" id="4.2.1.3"/>
    </reaction>
</comment>
<dbReference type="Pfam" id="PF00330">
    <property type="entry name" value="Aconitase"/>
    <property type="match status" value="1"/>
</dbReference>
<evidence type="ECO:0000256" key="3">
    <source>
        <dbReference type="ARBA" id="ARBA00007185"/>
    </source>
</evidence>
<evidence type="ECO:0000256" key="9">
    <source>
        <dbReference type="ARBA" id="ARBA00023501"/>
    </source>
</evidence>